<accession>A0A6J7M508</accession>
<protein>
    <submittedName>
        <fullName evidence="1">Unannotated protein</fullName>
    </submittedName>
</protein>
<reference evidence="1" key="1">
    <citation type="submission" date="2020-05" db="EMBL/GenBank/DDBJ databases">
        <authorList>
            <person name="Chiriac C."/>
            <person name="Salcher M."/>
            <person name="Ghai R."/>
            <person name="Kavagutti S V."/>
        </authorList>
    </citation>
    <scope>NUCLEOTIDE SEQUENCE</scope>
</reference>
<organism evidence="1">
    <name type="scientific">freshwater metagenome</name>
    <dbReference type="NCBI Taxonomy" id="449393"/>
    <lineage>
        <taxon>unclassified sequences</taxon>
        <taxon>metagenomes</taxon>
        <taxon>ecological metagenomes</taxon>
    </lineage>
</organism>
<name>A0A6J7M508_9ZZZZ</name>
<sequence length="74" mass="7722">MFNVCSGVGVSTGDIARMVLDDRQMANAITSSDDSQSSTIIGDPTRWRALTGLAEALGCRGIVDTLGWSESIGS</sequence>
<dbReference type="EMBL" id="CAFBNE010000231">
    <property type="protein sequence ID" value="CAB4973579.1"/>
    <property type="molecule type" value="Genomic_DNA"/>
</dbReference>
<dbReference type="AlphaFoldDB" id="A0A6J7M508"/>
<evidence type="ECO:0000313" key="1">
    <source>
        <dbReference type="EMBL" id="CAB4973579.1"/>
    </source>
</evidence>
<gene>
    <name evidence="1" type="ORF">UFOPK3772_03559</name>
</gene>
<proteinExistence type="predicted"/>